<comment type="caution">
    <text evidence="2">The sequence shown here is derived from an EMBL/GenBank/DDBJ whole genome shotgun (WGS) entry which is preliminary data.</text>
</comment>
<dbReference type="Proteomes" id="UP001396334">
    <property type="component" value="Unassembled WGS sequence"/>
</dbReference>
<reference evidence="2 3" key="1">
    <citation type="journal article" date="2024" name="G3 (Bethesda)">
        <title>Genome assembly of Hibiscus sabdariffa L. provides insights into metabolisms of medicinal natural products.</title>
        <authorList>
            <person name="Kim T."/>
        </authorList>
    </citation>
    <scope>NUCLEOTIDE SEQUENCE [LARGE SCALE GENOMIC DNA]</scope>
    <source>
        <strain evidence="2">TK-2024</strain>
        <tissue evidence="2">Old leaves</tissue>
    </source>
</reference>
<protein>
    <submittedName>
        <fullName evidence="2">Uncharacterized protein</fullName>
    </submittedName>
</protein>
<evidence type="ECO:0000256" key="1">
    <source>
        <dbReference type="SAM" id="MobiDB-lite"/>
    </source>
</evidence>
<feature type="region of interest" description="Disordered" evidence="1">
    <location>
        <begin position="65"/>
        <end position="91"/>
    </location>
</feature>
<accession>A0ABR2PF46</accession>
<evidence type="ECO:0000313" key="2">
    <source>
        <dbReference type="EMBL" id="KAK8987053.1"/>
    </source>
</evidence>
<dbReference type="EMBL" id="JBBPBN010000061">
    <property type="protein sequence ID" value="KAK8987053.1"/>
    <property type="molecule type" value="Genomic_DNA"/>
</dbReference>
<feature type="compositionally biased region" description="Polar residues" evidence="1">
    <location>
        <begin position="67"/>
        <end position="80"/>
    </location>
</feature>
<gene>
    <name evidence="2" type="ORF">V6N11_055370</name>
</gene>
<name>A0ABR2PF46_9ROSI</name>
<organism evidence="2 3">
    <name type="scientific">Hibiscus sabdariffa</name>
    <name type="common">roselle</name>
    <dbReference type="NCBI Taxonomy" id="183260"/>
    <lineage>
        <taxon>Eukaryota</taxon>
        <taxon>Viridiplantae</taxon>
        <taxon>Streptophyta</taxon>
        <taxon>Embryophyta</taxon>
        <taxon>Tracheophyta</taxon>
        <taxon>Spermatophyta</taxon>
        <taxon>Magnoliopsida</taxon>
        <taxon>eudicotyledons</taxon>
        <taxon>Gunneridae</taxon>
        <taxon>Pentapetalae</taxon>
        <taxon>rosids</taxon>
        <taxon>malvids</taxon>
        <taxon>Malvales</taxon>
        <taxon>Malvaceae</taxon>
        <taxon>Malvoideae</taxon>
        <taxon>Hibiscus</taxon>
    </lineage>
</organism>
<sequence>MRHKIATPIFQTYILPSQGFLEVANLLEEATGGTALVGSYGLFKFKYDGCACILIRDMFNAGHCSQAKGTSWPTRGSSGLNDGGLAPLPEEPDLRVQMMEAEVAPLPEEPDLRV</sequence>
<proteinExistence type="predicted"/>
<evidence type="ECO:0000313" key="3">
    <source>
        <dbReference type="Proteomes" id="UP001396334"/>
    </source>
</evidence>
<keyword evidence="3" id="KW-1185">Reference proteome</keyword>